<gene>
    <name evidence="2" type="ORF">F5050DRAFT_614843</name>
</gene>
<keyword evidence="1" id="KW-1133">Transmembrane helix</keyword>
<keyword evidence="1" id="KW-0472">Membrane</keyword>
<feature type="transmembrane region" description="Helical" evidence="1">
    <location>
        <begin position="20"/>
        <end position="46"/>
    </location>
</feature>
<keyword evidence="1" id="KW-0812">Transmembrane</keyword>
<evidence type="ECO:0000256" key="1">
    <source>
        <dbReference type="SAM" id="Phobius"/>
    </source>
</evidence>
<sequence length="116" mass="12942">MFVGKRKNKGGPCNTFTSSIVALLLYSGARISSFLLPCLFMVLTAAHNKICSRRSHSTADKNFVHGPFYYIEIFSTTVQVQYIMLRSKTVPNSKSNQRTANLLCEAHRDCSNTMTG</sequence>
<evidence type="ECO:0000313" key="2">
    <source>
        <dbReference type="EMBL" id="KAJ3993905.1"/>
    </source>
</evidence>
<accession>A0ABQ8Q5X6</accession>
<name>A0ABQ8Q5X6_9AGAR</name>
<reference evidence="2" key="1">
    <citation type="submission" date="2022-08" db="EMBL/GenBank/DDBJ databases">
        <authorList>
            <consortium name="DOE Joint Genome Institute"/>
            <person name="Min B."/>
            <person name="Riley R."/>
            <person name="Sierra-Patev S."/>
            <person name="Naranjo-Ortiz M."/>
            <person name="Looney B."/>
            <person name="Konkel Z."/>
            <person name="Slot J.C."/>
            <person name="Sakamoto Y."/>
            <person name="Steenwyk J.L."/>
            <person name="Rokas A."/>
            <person name="Carro J."/>
            <person name="Camarero S."/>
            <person name="Ferreira P."/>
            <person name="Molpeceres G."/>
            <person name="Ruiz-Duenas F.J."/>
            <person name="Serrano A."/>
            <person name="Henrissat B."/>
            <person name="Drula E."/>
            <person name="Hughes K.W."/>
            <person name="Mata J.L."/>
            <person name="Ishikawa N.K."/>
            <person name="Vargas-Isla R."/>
            <person name="Ushijima S."/>
            <person name="Smith C.A."/>
            <person name="Ahrendt S."/>
            <person name="Andreopoulos W."/>
            <person name="He G."/>
            <person name="Labutti K."/>
            <person name="Lipzen A."/>
            <person name="Ng V."/>
            <person name="Sandor L."/>
            <person name="Barry K."/>
            <person name="Martinez A.T."/>
            <person name="Xiao Y."/>
            <person name="Gibbons J.G."/>
            <person name="Terashima K."/>
            <person name="Hibbett D.S."/>
            <person name="Grigoriev I.V."/>
        </authorList>
    </citation>
    <scope>NUCLEOTIDE SEQUENCE</scope>
    <source>
        <strain evidence="2">TFB10827</strain>
    </source>
</reference>
<proteinExistence type="predicted"/>
<dbReference type="Proteomes" id="UP001163828">
    <property type="component" value="Unassembled WGS sequence"/>
</dbReference>
<evidence type="ECO:0000313" key="3">
    <source>
        <dbReference type="Proteomes" id="UP001163828"/>
    </source>
</evidence>
<protein>
    <submittedName>
        <fullName evidence="2">Uncharacterized protein</fullName>
    </submittedName>
</protein>
<comment type="caution">
    <text evidence="2">The sequence shown here is derived from an EMBL/GenBank/DDBJ whole genome shotgun (WGS) entry which is preliminary data.</text>
</comment>
<keyword evidence="3" id="KW-1185">Reference proteome</keyword>
<organism evidence="2 3">
    <name type="scientific">Lentinula boryana</name>
    <dbReference type="NCBI Taxonomy" id="40481"/>
    <lineage>
        <taxon>Eukaryota</taxon>
        <taxon>Fungi</taxon>
        <taxon>Dikarya</taxon>
        <taxon>Basidiomycota</taxon>
        <taxon>Agaricomycotina</taxon>
        <taxon>Agaricomycetes</taxon>
        <taxon>Agaricomycetidae</taxon>
        <taxon>Agaricales</taxon>
        <taxon>Marasmiineae</taxon>
        <taxon>Omphalotaceae</taxon>
        <taxon>Lentinula</taxon>
    </lineage>
</organism>
<dbReference type="EMBL" id="MU790735">
    <property type="protein sequence ID" value="KAJ3993905.1"/>
    <property type="molecule type" value="Genomic_DNA"/>
</dbReference>